<name>A0A6N1WZW6_9BURK</name>
<keyword evidence="3" id="KW-1185">Reference proteome</keyword>
<proteinExistence type="predicted"/>
<accession>A0A6N1WZW6</accession>
<evidence type="ECO:0000313" key="2">
    <source>
        <dbReference type="EMBL" id="QKV52734.1"/>
    </source>
</evidence>
<evidence type="ECO:0000256" key="1">
    <source>
        <dbReference type="ARBA" id="ARBA00022679"/>
    </source>
</evidence>
<dbReference type="AlphaFoldDB" id="A0A6N1WZW6"/>
<dbReference type="PANTHER" id="PTHR48207:SF3">
    <property type="entry name" value="SUCCINATE--HYDROXYMETHYLGLUTARATE COA-TRANSFERASE"/>
    <property type="match status" value="1"/>
</dbReference>
<keyword evidence="1 2" id="KW-0808">Transferase</keyword>
<organism evidence="2 3">
    <name type="scientific">Comamonas antarctica</name>
    <dbReference type="NCBI Taxonomy" id="2743470"/>
    <lineage>
        <taxon>Bacteria</taxon>
        <taxon>Pseudomonadati</taxon>
        <taxon>Pseudomonadota</taxon>
        <taxon>Betaproteobacteria</taxon>
        <taxon>Burkholderiales</taxon>
        <taxon>Comamonadaceae</taxon>
        <taxon>Comamonas</taxon>
    </lineage>
</organism>
<dbReference type="GO" id="GO:0008410">
    <property type="term" value="F:CoA-transferase activity"/>
    <property type="evidence" value="ECO:0007669"/>
    <property type="project" value="TreeGrafter"/>
</dbReference>
<dbReference type="InterPro" id="IPR044855">
    <property type="entry name" value="CoA-Trfase_III_dom3_sf"/>
</dbReference>
<sequence>MPKRDGRHANQRFAFAAVFCIMAAFAQRYLEERMQETLEHDPSLHAGALAGVRVVEMGQLIAGPFAGKTLGEFGADVIKIEAPGAGDPLRNWRMIKEGTSVWWQVQSRNKKSVALDLRQPQGQDLVRRLLQETDVLIENFRPGTLEGWGMSPDELHAINPGLIILRISGYGQTGPYRDLPGFGVVGEAMGGLRHLTGEPGRVPVRVGVSIGDTLAALHGTIGVLTALYHRKAHGGKGQVIDVALHEAVFNVMESLVPEYSAFGAVREAAGSALPGIAPSNAYPCSDGWVLVAGNGDSIFKRLMQAIGREELANDPDLASNAGRVARVQEIDAAIGAWTQSRGIAQVLEQLGAARVPAGRVYTAKDICEDPHYRARDMILQQQTRDGYSVEVPGVVPKLSGTPGTVRSSAPGLGDDTDAVLAGMGLDATQIAQLREKGVIQ</sequence>
<dbReference type="Pfam" id="PF02515">
    <property type="entry name" value="CoA_transf_3"/>
    <property type="match status" value="1"/>
</dbReference>
<dbReference type="EMBL" id="CP054840">
    <property type="protein sequence ID" value="QKV52734.1"/>
    <property type="molecule type" value="Genomic_DNA"/>
</dbReference>
<dbReference type="InterPro" id="IPR023606">
    <property type="entry name" value="CoA-Trfase_III_dom_1_sf"/>
</dbReference>
<dbReference type="Proteomes" id="UP000509579">
    <property type="component" value="Chromosome"/>
</dbReference>
<dbReference type="PANTHER" id="PTHR48207">
    <property type="entry name" value="SUCCINATE--HYDROXYMETHYLGLUTARATE COA-TRANSFERASE"/>
    <property type="match status" value="1"/>
</dbReference>
<dbReference type="InterPro" id="IPR050483">
    <property type="entry name" value="CoA-transferase_III_domain"/>
</dbReference>
<dbReference type="Gene3D" id="3.40.50.10540">
    <property type="entry name" value="Crotonobetainyl-coa:carnitine coa-transferase, domain 1"/>
    <property type="match status" value="1"/>
</dbReference>
<gene>
    <name evidence="2" type="ORF">HUK68_07390</name>
</gene>
<protein>
    <submittedName>
        <fullName evidence="2">CoA transferase</fullName>
    </submittedName>
</protein>
<dbReference type="KEGG" id="aant:HUK68_07390"/>
<dbReference type="Gene3D" id="3.30.1540.10">
    <property type="entry name" value="formyl-coa transferase, domain 3"/>
    <property type="match status" value="1"/>
</dbReference>
<dbReference type="InterPro" id="IPR003673">
    <property type="entry name" value="CoA-Trfase_fam_III"/>
</dbReference>
<reference evidence="2 3" key="1">
    <citation type="submission" date="2020-06" db="EMBL/GenBank/DDBJ databases">
        <title>Acidovorax antarctica sp. nov., isolated from Corinth ice sheet soil, Antarctic Fields Peninsula.</title>
        <authorList>
            <person name="Xu Q."/>
            <person name="Peng F."/>
        </authorList>
    </citation>
    <scope>NUCLEOTIDE SEQUENCE [LARGE SCALE GENOMIC DNA]</scope>
    <source>
        <strain evidence="2 3">16-35-5</strain>
    </source>
</reference>
<dbReference type="SUPFAM" id="SSF89796">
    <property type="entry name" value="CoA-transferase family III (CaiB/BaiF)"/>
    <property type="match status" value="1"/>
</dbReference>
<evidence type="ECO:0000313" key="3">
    <source>
        <dbReference type="Proteomes" id="UP000509579"/>
    </source>
</evidence>